<feature type="compositionally biased region" description="Low complexity" evidence="7">
    <location>
        <begin position="873"/>
        <end position="887"/>
    </location>
</feature>
<evidence type="ECO:0000256" key="2">
    <source>
        <dbReference type="ARBA" id="ARBA00022679"/>
    </source>
</evidence>
<organism evidence="9">
    <name type="scientific">Trichophyton rubrum CBS 288.86</name>
    <dbReference type="NCBI Taxonomy" id="1215330"/>
    <lineage>
        <taxon>Eukaryota</taxon>
        <taxon>Fungi</taxon>
        <taxon>Dikarya</taxon>
        <taxon>Ascomycota</taxon>
        <taxon>Pezizomycotina</taxon>
        <taxon>Eurotiomycetes</taxon>
        <taxon>Eurotiomycetidae</taxon>
        <taxon>Onygenales</taxon>
        <taxon>Arthrodermataceae</taxon>
        <taxon>Trichophyton</taxon>
    </lineage>
</organism>
<evidence type="ECO:0000259" key="8">
    <source>
        <dbReference type="PROSITE" id="PS50280"/>
    </source>
</evidence>
<dbReference type="Proteomes" id="UP000023758">
    <property type="component" value="Unassembled WGS sequence"/>
</dbReference>
<accession>A0A022VW53</accession>
<dbReference type="PROSITE" id="PS50280">
    <property type="entry name" value="SET"/>
    <property type="match status" value="1"/>
</dbReference>
<comment type="catalytic activity">
    <reaction evidence="6">
        <text>L-lysyl-[histone] + S-adenosyl-L-methionine = N(6)-methyl-L-lysyl-[histone] + S-adenosyl-L-homocysteine + H(+)</text>
        <dbReference type="Rhea" id="RHEA:10024"/>
        <dbReference type="Rhea" id="RHEA-COMP:9845"/>
        <dbReference type="Rhea" id="RHEA-COMP:9846"/>
        <dbReference type="ChEBI" id="CHEBI:15378"/>
        <dbReference type="ChEBI" id="CHEBI:29969"/>
        <dbReference type="ChEBI" id="CHEBI:57856"/>
        <dbReference type="ChEBI" id="CHEBI:59789"/>
        <dbReference type="ChEBI" id="CHEBI:61929"/>
    </reaction>
    <physiologicalReaction direction="left-to-right" evidence="6">
        <dbReference type="Rhea" id="RHEA:10025"/>
    </physiologicalReaction>
</comment>
<feature type="region of interest" description="Disordered" evidence="7">
    <location>
        <begin position="543"/>
        <end position="590"/>
    </location>
</feature>
<dbReference type="PANTHER" id="PTHR46402:SF2">
    <property type="entry name" value="HISTONE-LYSINE N-TRIMETHYLTRANSFERASE SMYD5"/>
    <property type="match status" value="1"/>
</dbReference>
<evidence type="ECO:0000256" key="5">
    <source>
        <dbReference type="ARBA" id="ARBA00044528"/>
    </source>
</evidence>
<dbReference type="Gene3D" id="1.25.40.10">
    <property type="entry name" value="Tetratricopeptide repeat domain"/>
    <property type="match status" value="1"/>
</dbReference>
<dbReference type="SUPFAM" id="SSF48452">
    <property type="entry name" value="TPR-like"/>
    <property type="match status" value="1"/>
</dbReference>
<evidence type="ECO:0000313" key="9">
    <source>
        <dbReference type="EMBL" id="EZF50271.1"/>
    </source>
</evidence>
<feature type="compositionally biased region" description="Polar residues" evidence="7">
    <location>
        <begin position="568"/>
        <end position="579"/>
    </location>
</feature>
<evidence type="ECO:0000256" key="3">
    <source>
        <dbReference type="ARBA" id="ARBA00022691"/>
    </source>
</evidence>
<dbReference type="HOGENOM" id="CLU_009352_0_0_1"/>
<proteinExistence type="predicted"/>
<feature type="compositionally biased region" description="Polar residues" evidence="7">
    <location>
        <begin position="1006"/>
        <end position="1035"/>
    </location>
</feature>
<keyword evidence="1" id="KW-0489">Methyltransferase</keyword>
<dbReference type="OrthoDB" id="438641at2759"/>
<feature type="region of interest" description="Disordered" evidence="7">
    <location>
        <begin position="862"/>
        <end position="1115"/>
    </location>
</feature>
<feature type="compositionally biased region" description="Acidic residues" evidence="7">
    <location>
        <begin position="931"/>
        <end position="940"/>
    </location>
</feature>
<evidence type="ECO:0000256" key="7">
    <source>
        <dbReference type="SAM" id="MobiDB-lite"/>
    </source>
</evidence>
<dbReference type="Gene3D" id="2.170.270.10">
    <property type="entry name" value="SET domain"/>
    <property type="match status" value="1"/>
</dbReference>
<evidence type="ECO:0000256" key="6">
    <source>
        <dbReference type="ARBA" id="ARBA00048619"/>
    </source>
</evidence>
<dbReference type="InterPro" id="IPR046341">
    <property type="entry name" value="SET_dom_sf"/>
</dbReference>
<dbReference type="SUPFAM" id="SSF82199">
    <property type="entry name" value="SET domain"/>
    <property type="match status" value="1"/>
</dbReference>
<dbReference type="AlphaFoldDB" id="A0A022VW53"/>
<protein>
    <recommendedName>
        <fullName evidence="5">Histone-lysine N-methyltransferase SET5</fullName>
    </recommendedName>
    <alternativeName>
        <fullName evidence="4">SET domain-containing protein 5</fullName>
    </alternativeName>
</protein>
<feature type="compositionally biased region" description="Low complexity" evidence="7">
    <location>
        <begin position="945"/>
        <end position="955"/>
    </location>
</feature>
<sequence length="1115" mass="126655">MSEQQTIEDPSMPCPVNCPVPIGLDYVAPAYPGQPDLFNDVEWGPFPADEDIAKAYKVWSIPNSTLKASHPATNGPAGCLVRNVYESILTSPDLPIRQENYIFHPPRDAERTEGWTYSDIFGTEPEGQEQSLDNTTPSVLVQGHNPLIDTKYWTKAKLQPELRSRGIDANGLVAVLRQRLYDDEHQKLSPLRHQERRAEDKGSFLPVQSLPEWGLKRKSDDFLVKITTQSRLSALDMYTWAIHLSPYNPAFWTSRAYLYYQMGHFDLAIGDAYRAQLLCEKLVNPLNRHTQPGIYIHIWDAVERHILQTPSNGRQFSPEVLLLRRGNGVNSFIPLVRKAVHHIIVLSLLAMQCWEDYSATEPYLRTRLIMADRDKIAMTKRQGKLAKFIQEAGKEKRRDAREYFFERHYGFITCRQYPYDNYDAATALKQIADKLNADMIKKSQALVYRPAKIQVDVDGGSLSVYAYEDIRKGTVIYVDEPSVRGHLQPLYKPSKHFCENCKRQLSTGGSPPSSPTENKAVQDPSCSCSNSIYTPLYWCSADSPSSRDSSTNSSEFTCSRRRPGAETDNGQETTKGNPSKRQKTSDDRANKQGLSCLDIAKSLYHNRACGKNWNWLHNAMRPNYWNSESVPRELGSLSHSNEKHGTLLSLLLREVFDITLLRRETDNKPHLLAHEIDELMPILLWPATGKNLPFSFAANIQVPFDILSCLGVNIFRDLSFDTWVIQLVLRKLLMSVIPWRAPGEERREDIPETQDEIIERTREISKFTPSESNLIMPTFPNLYVFPAISVFNHACPPYHNVDWNWDTEIPNRLILHANRFIKHGEELFIRYTKAPLPNNTAVRLFGRSCLCPDCGRERSNSPPLPDYFGFATSNESEPENSSSPGEPIQGPGLALWRSPEPSEEETSGDNGNTPGSRERRSGGNNQRRDAEADDQEEDEHEDYKSSSQEESVSYSNINVYQGRTPFDYNQARERQPRNQTSDDDYQLAAQLVLQSMSTYPEPEVPQHSSQPSTQTREGQNSQQQGETREPPSSTAARVAMPPPSRGLGPRASLANTRCSKSPQASSLRRGALIRHRGIIMSSYDYNQLIERERKAQQERNRQEDDTQGSHDKHAN</sequence>
<dbReference type="PANTHER" id="PTHR46402">
    <property type="entry name" value="SET AND MYND DOMAIN-CONTAINING PROTEIN 5"/>
    <property type="match status" value="1"/>
</dbReference>
<gene>
    <name evidence="9" type="ORF">H103_06371</name>
</gene>
<dbReference type="EMBL" id="KK207889">
    <property type="protein sequence ID" value="EZF50271.1"/>
    <property type="molecule type" value="Genomic_DNA"/>
</dbReference>
<dbReference type="GO" id="GO:0032259">
    <property type="term" value="P:methylation"/>
    <property type="evidence" value="ECO:0007669"/>
    <property type="project" value="UniProtKB-KW"/>
</dbReference>
<name>A0A022VW53_TRIRU</name>
<dbReference type="InterPro" id="IPR011990">
    <property type="entry name" value="TPR-like_helical_dom_sf"/>
</dbReference>
<feature type="domain" description="SET" evidence="8">
    <location>
        <begin position="451"/>
        <end position="832"/>
    </location>
</feature>
<keyword evidence="3" id="KW-0949">S-adenosyl-L-methionine</keyword>
<dbReference type="InterPro" id="IPR001214">
    <property type="entry name" value="SET_dom"/>
</dbReference>
<evidence type="ECO:0000256" key="1">
    <source>
        <dbReference type="ARBA" id="ARBA00022603"/>
    </source>
</evidence>
<feature type="compositionally biased region" description="Polar residues" evidence="7">
    <location>
        <begin position="1053"/>
        <end position="1066"/>
    </location>
</feature>
<feature type="compositionally biased region" description="Basic and acidic residues" evidence="7">
    <location>
        <begin position="916"/>
        <end position="930"/>
    </location>
</feature>
<dbReference type="GO" id="GO:0042799">
    <property type="term" value="F:histone H4K20 methyltransferase activity"/>
    <property type="evidence" value="ECO:0007669"/>
    <property type="project" value="TreeGrafter"/>
</dbReference>
<reference evidence="9" key="1">
    <citation type="submission" date="2014-02" db="EMBL/GenBank/DDBJ databases">
        <title>The Genome Sequence of Trichophyton rubrum (morphotype fischeri) CBS 288.86.</title>
        <authorList>
            <consortium name="The Broad Institute Genomics Platform"/>
            <person name="Cuomo C.A."/>
            <person name="White T.C."/>
            <person name="Graser Y."/>
            <person name="Martinez-Rossi N."/>
            <person name="Heitman J."/>
            <person name="Young S.K."/>
            <person name="Zeng Q."/>
            <person name="Gargeya S."/>
            <person name="Abouelleil A."/>
            <person name="Alvarado L."/>
            <person name="Chapman S.B."/>
            <person name="Gainer-Dewar J."/>
            <person name="Goldberg J."/>
            <person name="Griggs A."/>
            <person name="Gujja S."/>
            <person name="Hansen M."/>
            <person name="Howarth C."/>
            <person name="Imamovic A."/>
            <person name="Larimer J."/>
            <person name="Martinez D."/>
            <person name="Murphy C."/>
            <person name="Pearson M.D."/>
            <person name="Persinoti G."/>
            <person name="Poon T."/>
            <person name="Priest M."/>
            <person name="Roberts A.D."/>
            <person name="Saif S."/>
            <person name="Shea T.D."/>
            <person name="Sykes S.N."/>
            <person name="Wortman J."/>
            <person name="Nusbaum C."/>
            <person name="Birren B."/>
        </authorList>
    </citation>
    <scope>NUCLEOTIDE SEQUENCE [LARGE SCALE GENOMIC DNA]</scope>
    <source>
        <strain evidence="9">CBS 288.86</strain>
    </source>
</reference>
<evidence type="ECO:0000256" key="4">
    <source>
        <dbReference type="ARBA" id="ARBA00042380"/>
    </source>
</evidence>
<dbReference type="GO" id="GO:0045814">
    <property type="term" value="P:negative regulation of gene expression, epigenetic"/>
    <property type="evidence" value="ECO:0007669"/>
    <property type="project" value="TreeGrafter"/>
</dbReference>
<feature type="compositionally biased region" description="Basic and acidic residues" evidence="7">
    <location>
        <begin position="1089"/>
        <end position="1115"/>
    </location>
</feature>
<feature type="compositionally biased region" description="Low complexity" evidence="7">
    <location>
        <begin position="543"/>
        <end position="554"/>
    </location>
</feature>
<keyword evidence="2" id="KW-0808">Transferase</keyword>